<dbReference type="AlphaFoldDB" id="A0A7W7RKQ7"/>
<dbReference type="GO" id="GO:0016787">
    <property type="term" value="F:hydrolase activity"/>
    <property type="evidence" value="ECO:0007669"/>
    <property type="project" value="UniProtKB-KW"/>
</dbReference>
<evidence type="ECO:0000256" key="2">
    <source>
        <dbReference type="ARBA" id="ARBA00009046"/>
    </source>
</evidence>
<keyword evidence="8" id="KW-0067">ATP-binding</keyword>
<dbReference type="Proteomes" id="UP000523007">
    <property type="component" value="Unassembled WGS sequence"/>
</dbReference>
<dbReference type="InterPro" id="IPR006483">
    <property type="entry name" value="CRISPR-assoc_Cas3_HD"/>
</dbReference>
<dbReference type="Pfam" id="PF18395">
    <property type="entry name" value="Cas3_C"/>
    <property type="match status" value="1"/>
</dbReference>
<organism evidence="12 13">
    <name type="scientific">Lipingzhangella halophila</name>
    <dbReference type="NCBI Taxonomy" id="1783352"/>
    <lineage>
        <taxon>Bacteria</taxon>
        <taxon>Bacillati</taxon>
        <taxon>Actinomycetota</taxon>
        <taxon>Actinomycetes</taxon>
        <taxon>Streptosporangiales</taxon>
        <taxon>Nocardiopsidaceae</taxon>
        <taxon>Lipingzhangella</taxon>
    </lineage>
</organism>
<dbReference type="GO" id="GO:0005524">
    <property type="term" value="F:ATP binding"/>
    <property type="evidence" value="ECO:0007669"/>
    <property type="project" value="UniProtKB-KW"/>
</dbReference>
<evidence type="ECO:0000313" key="13">
    <source>
        <dbReference type="Proteomes" id="UP000523007"/>
    </source>
</evidence>
<evidence type="ECO:0000256" key="5">
    <source>
        <dbReference type="ARBA" id="ARBA00022741"/>
    </source>
</evidence>
<dbReference type="GO" id="GO:0003724">
    <property type="term" value="F:RNA helicase activity"/>
    <property type="evidence" value="ECO:0007669"/>
    <property type="project" value="TreeGrafter"/>
</dbReference>
<dbReference type="PROSITE" id="PS51643">
    <property type="entry name" value="HD_CAS3"/>
    <property type="match status" value="1"/>
</dbReference>
<keyword evidence="6" id="KW-0378">Hydrolase</keyword>
<keyword evidence="9" id="KW-0051">Antiviral defense</keyword>
<comment type="similarity">
    <text evidence="2">In the central section; belongs to the CRISPR-associated helicase Cas3 family.</text>
</comment>
<comment type="caution">
    <text evidence="12">The sequence shown here is derived from an EMBL/GenBank/DDBJ whole genome shotgun (WGS) entry which is preliminary data.</text>
</comment>
<dbReference type="InterPro" id="IPR050079">
    <property type="entry name" value="DEAD_box_RNA_helicase"/>
</dbReference>
<name>A0A7W7RKQ7_9ACTN</name>
<evidence type="ECO:0000259" key="11">
    <source>
        <dbReference type="PROSITE" id="PS51643"/>
    </source>
</evidence>
<dbReference type="GO" id="GO:0051607">
    <property type="term" value="P:defense response to virus"/>
    <property type="evidence" value="ECO:0007669"/>
    <property type="project" value="UniProtKB-KW"/>
</dbReference>
<dbReference type="InterPro" id="IPR054712">
    <property type="entry name" value="Cas3-like_dom"/>
</dbReference>
<keyword evidence="12" id="KW-0255">Endonuclease</keyword>
<evidence type="ECO:0000256" key="10">
    <source>
        <dbReference type="SAM" id="MobiDB-lite"/>
    </source>
</evidence>
<dbReference type="PANTHER" id="PTHR47959:SF16">
    <property type="entry name" value="CRISPR-ASSOCIATED NUCLEASE_HELICASE CAS3-RELATED"/>
    <property type="match status" value="1"/>
</dbReference>
<feature type="compositionally biased region" description="Basic and acidic residues" evidence="10">
    <location>
        <begin position="363"/>
        <end position="372"/>
    </location>
</feature>
<protein>
    <submittedName>
        <fullName evidence="12">CRISPR-associated helicase Cas3/CRISPR-associated endonuclease Cas3-HD</fullName>
    </submittedName>
</protein>
<dbReference type="CDD" id="cd17930">
    <property type="entry name" value="DEXHc_cas3"/>
    <property type="match status" value="1"/>
</dbReference>
<dbReference type="InterPro" id="IPR006474">
    <property type="entry name" value="Helicase_Cas3_CRISPR-ass_core"/>
</dbReference>
<feature type="domain" description="HD Cas3-type" evidence="11">
    <location>
        <begin position="1"/>
        <end position="196"/>
    </location>
</feature>
<dbReference type="PANTHER" id="PTHR47959">
    <property type="entry name" value="ATP-DEPENDENT RNA HELICASE RHLE-RELATED"/>
    <property type="match status" value="1"/>
</dbReference>
<feature type="region of interest" description="Disordered" evidence="10">
    <location>
        <begin position="363"/>
        <end position="382"/>
    </location>
</feature>
<dbReference type="GO" id="GO:0005829">
    <property type="term" value="C:cytosol"/>
    <property type="evidence" value="ECO:0007669"/>
    <property type="project" value="TreeGrafter"/>
</dbReference>
<evidence type="ECO:0000256" key="6">
    <source>
        <dbReference type="ARBA" id="ARBA00022801"/>
    </source>
</evidence>
<dbReference type="CDD" id="cd09641">
    <property type="entry name" value="Cas3''_I"/>
    <property type="match status" value="1"/>
</dbReference>
<evidence type="ECO:0000256" key="9">
    <source>
        <dbReference type="ARBA" id="ARBA00023118"/>
    </source>
</evidence>
<dbReference type="InterPro" id="IPR038257">
    <property type="entry name" value="CRISPR-assoc_Cas3_HD_sf"/>
</dbReference>
<accession>A0A7W7RKQ7</accession>
<dbReference type="NCBIfam" id="TIGR01587">
    <property type="entry name" value="cas3_core"/>
    <property type="match status" value="1"/>
</dbReference>
<sequence length="935" mass="101136">MADSAAVAGRLWDEWVPGQVRRMVLAALPGGAEDARLLVVWLAAVHDIGKATPAFACQVEKLAESMRRAGLEMRLQKQMPDRKLAPHGLAGQLLLRDWLRERYGWAKPDTLQLTTIIGGHHGVLPTHTDIKALTDHPGLLRSRGSEEEWHAVQRELLDAAAATTGAAARLGAWSAVKLPQPVQVLLSALVIMADWVASNRDFFPHAPDASLTDPARAGDAWAALSLPTPWDAEDPDPELAGLFASRFSLPAGAAIRPVQKATVEMAHEMATAGMLIVEAPMGEGKTEAALAATEILAARSGAGGCFVALPTMATSNAMFSRLMAWLRRLPAHRDDPESVYLAHSKSALNADYARLPRTGRRAAADIDRDGADNNRNPRARERAAPSGLVAHHWLRGRKRGMLSSFAAGTVDQLLFAGLKSRHLVLRHLAVAGKVVVIDEVHAYDVYMGTYLDRVLAWLGAYGVPVVVLSATLPAQRRRELAEAYTGRRGGELARVAEADGYPLLTAAGRGQEPVLAAPAASGRRTDVRVERMNDDPAALAERLSDELRDGGCAVVVRNTVRRVHETASHLRRHFDEAGDGIGVTVAHARFLDADRVENDTDLLARFGPPDKVAELGGHRPTEGHVVVASQVVEQSLDIDFDLMVTDLAPVDLLLQRMGRLHRHLRGEGQSQRPERLSIARCLITGADWAASPPEPVRGSQAVYRLHPLLRAAAVLEPHLAADSEAGRTVRLPDDISPLVQSAYGGEPVGPPEWHDALDEARARHDAHQAKQAEKADAFRVAAPGRAGRSLLGWVDAGVGDADDTPSGRAQVRDSEESLEVLVVQQRADGAISTVPWLSERYGGRELPTDAAPEPWLARAVATCAVRLPFPFTLPDVLDQAITELEDNHFPAWQAKECHWLAGELVLVLDADCRARLAGHEITYSRADGLEVHHAE</sequence>
<dbReference type="SUPFAM" id="SSF52540">
    <property type="entry name" value="P-loop containing nucleoside triphosphate hydrolases"/>
    <property type="match status" value="1"/>
</dbReference>
<dbReference type="InterPro" id="IPR014001">
    <property type="entry name" value="Helicase_ATP-bd"/>
</dbReference>
<reference evidence="12 13" key="1">
    <citation type="submission" date="2020-08" db="EMBL/GenBank/DDBJ databases">
        <title>Sequencing the genomes of 1000 actinobacteria strains.</title>
        <authorList>
            <person name="Klenk H.-P."/>
        </authorList>
    </citation>
    <scope>NUCLEOTIDE SEQUENCE [LARGE SCALE GENOMIC DNA]</scope>
    <source>
        <strain evidence="12 13">DSM 102030</strain>
    </source>
</reference>
<keyword evidence="4" id="KW-0479">Metal-binding</keyword>
<dbReference type="InterPro" id="IPR041372">
    <property type="entry name" value="Cas3_C"/>
</dbReference>
<evidence type="ECO:0000256" key="1">
    <source>
        <dbReference type="ARBA" id="ARBA00006847"/>
    </source>
</evidence>
<evidence type="ECO:0000313" key="12">
    <source>
        <dbReference type="EMBL" id="MBB4933311.1"/>
    </source>
</evidence>
<dbReference type="Pfam" id="PF22590">
    <property type="entry name" value="Cas3-like_C_2"/>
    <property type="match status" value="1"/>
</dbReference>
<dbReference type="GO" id="GO:0046872">
    <property type="term" value="F:metal ion binding"/>
    <property type="evidence" value="ECO:0007669"/>
    <property type="project" value="UniProtKB-KW"/>
</dbReference>
<gene>
    <name evidence="12" type="ORF">F4561_004131</name>
</gene>
<proteinExistence type="inferred from homology"/>
<keyword evidence="7" id="KW-0347">Helicase</keyword>
<evidence type="ECO:0000256" key="8">
    <source>
        <dbReference type="ARBA" id="ARBA00022840"/>
    </source>
</evidence>
<dbReference type="NCBIfam" id="TIGR01596">
    <property type="entry name" value="cas3_HD"/>
    <property type="match status" value="1"/>
</dbReference>
<keyword evidence="3" id="KW-0540">Nuclease</keyword>
<dbReference type="EMBL" id="JACHJT010000001">
    <property type="protein sequence ID" value="MBB4933311.1"/>
    <property type="molecule type" value="Genomic_DNA"/>
</dbReference>
<dbReference type="Pfam" id="PF18019">
    <property type="entry name" value="Cas3_HD"/>
    <property type="match status" value="1"/>
</dbReference>
<dbReference type="InterPro" id="IPR027417">
    <property type="entry name" value="P-loop_NTPase"/>
</dbReference>
<evidence type="ECO:0000256" key="7">
    <source>
        <dbReference type="ARBA" id="ARBA00022806"/>
    </source>
</evidence>
<dbReference type="Gene3D" id="1.10.3210.30">
    <property type="match status" value="1"/>
</dbReference>
<dbReference type="SMART" id="SM00487">
    <property type="entry name" value="DEXDc"/>
    <property type="match status" value="1"/>
</dbReference>
<dbReference type="Gene3D" id="3.40.50.300">
    <property type="entry name" value="P-loop containing nucleotide triphosphate hydrolases"/>
    <property type="match status" value="2"/>
</dbReference>
<evidence type="ECO:0000256" key="3">
    <source>
        <dbReference type="ARBA" id="ARBA00022722"/>
    </source>
</evidence>
<dbReference type="GO" id="GO:0004519">
    <property type="term" value="F:endonuclease activity"/>
    <property type="evidence" value="ECO:0007669"/>
    <property type="project" value="UniProtKB-KW"/>
</dbReference>
<evidence type="ECO:0000256" key="4">
    <source>
        <dbReference type="ARBA" id="ARBA00022723"/>
    </source>
</evidence>
<comment type="similarity">
    <text evidence="1">In the N-terminal section; belongs to the CRISPR-associated nuclease Cas3-HD family.</text>
</comment>
<keyword evidence="5" id="KW-0547">Nucleotide-binding</keyword>
<keyword evidence="13" id="KW-1185">Reference proteome</keyword>